<dbReference type="GO" id="GO:0008270">
    <property type="term" value="F:zinc ion binding"/>
    <property type="evidence" value="ECO:0007669"/>
    <property type="project" value="UniProtKB-KW"/>
</dbReference>
<dbReference type="EMBL" id="MU006047">
    <property type="protein sequence ID" value="KAF2857365.1"/>
    <property type="molecule type" value="Genomic_DNA"/>
</dbReference>
<evidence type="ECO:0000256" key="13">
    <source>
        <dbReference type="SAM" id="MobiDB-lite"/>
    </source>
</evidence>
<sequence>MVNNNDNQPSGTGANGRSQVPNALNSSEMAGNESNRGRRAPRNRQRGKGKAAQTNRPPHSQTQTSSQAAVADNSNLAEDKPPPLPDAGGVLGKRLPKDAADSNTGDSEEDNGKDTAVCFICASDITHYSVGICNHRTCHICALRLRALYKTKACAHCRTETSIAIFTNDPDKKFEEYKPASMFRKDANLGIHYENQETYEDTIILLRYNCPDLSCDIACTGWPDLHRHVRSVHDKVMCDICTRHKKIFTHEHELFTRPELRQHHRLGDDKSGAVDKNGFGGHPQCGFCRCRFYGDEELYTHCRDRHERCHLCERSAGNRSPAYYVDYPALEQHFHKDHFPCMDPECLEKKFVVFDSELDLKAHQVEQHLGQTKGRSDRRVNLSNFDFREPLAEARTRPRWQTSIGANPSPDSAPPERMSREELAQWRGMEVHSAQDSHIRTIMGPQIPPPRTVRRRSPPPEAQPAAGAPNSASSAALTPQELARREQHAAVTQRAATLLGNDKVQMDEFRERVSSFRKGQINAQELIDAFFALFDCPSAELGKLIKELADIFELPQKRDDLIKAWADWRAINEDYPSLPAPSGQTPSSAADILSRGVGTNRVLKLKTSTAQSGRKINATPKSWATASNSQVKNSARVNGSISLAPGGWPSLTTSTAQASSSRAPALSSSVSRPISSRSNDPDAFPALPPAQQLPLRSVGSGWSKRVVRNAPINVWDAGRPTASAPATPSVETPQTKEKGRKGKKVVLQWR</sequence>
<dbReference type="Pfam" id="PF23230">
    <property type="entry name" value="zf-C2H2_13"/>
    <property type="match status" value="1"/>
</dbReference>
<evidence type="ECO:0000256" key="7">
    <source>
        <dbReference type="ARBA" id="ARBA00022679"/>
    </source>
</evidence>
<feature type="region of interest" description="Disordered" evidence="13">
    <location>
        <begin position="608"/>
        <end position="631"/>
    </location>
</feature>
<dbReference type="GO" id="GO:0005737">
    <property type="term" value="C:cytoplasm"/>
    <property type="evidence" value="ECO:0007669"/>
    <property type="project" value="UniProtKB-SubCell"/>
</dbReference>
<comment type="similarity">
    <text evidence="11">Belongs to the ZNF598/HEL2 family.</text>
</comment>
<dbReference type="PROSITE" id="PS00028">
    <property type="entry name" value="ZINC_FINGER_C2H2_1"/>
    <property type="match status" value="2"/>
</dbReference>
<keyword evidence="10" id="KW-0862">Zinc</keyword>
<keyword evidence="5" id="KW-0963">Cytoplasm</keyword>
<dbReference type="GO" id="GO:0016567">
    <property type="term" value="P:protein ubiquitination"/>
    <property type="evidence" value="ECO:0007669"/>
    <property type="project" value="TreeGrafter"/>
</dbReference>
<feature type="compositionally biased region" description="Basic and acidic residues" evidence="13">
    <location>
        <begin position="417"/>
        <end position="439"/>
    </location>
</feature>
<evidence type="ECO:0000256" key="1">
    <source>
        <dbReference type="ARBA" id="ARBA00000900"/>
    </source>
</evidence>
<feature type="compositionally biased region" description="Basic residues" evidence="13">
    <location>
        <begin position="37"/>
        <end position="49"/>
    </location>
</feature>
<dbReference type="GO" id="GO:0072344">
    <property type="term" value="P:rescue of stalled ribosome"/>
    <property type="evidence" value="ECO:0007669"/>
    <property type="project" value="InterPro"/>
</dbReference>
<dbReference type="InterPro" id="IPR041888">
    <property type="entry name" value="RING-HC_ZNF598/HEL2"/>
</dbReference>
<evidence type="ECO:0000256" key="6">
    <source>
        <dbReference type="ARBA" id="ARBA00022553"/>
    </source>
</evidence>
<feature type="compositionally biased region" description="Low complexity" evidence="13">
    <location>
        <begin position="650"/>
        <end position="695"/>
    </location>
</feature>
<evidence type="ECO:0000256" key="3">
    <source>
        <dbReference type="ARBA" id="ARBA00004906"/>
    </source>
</evidence>
<dbReference type="Pfam" id="PF23202">
    <property type="entry name" value="PAH_ZNF598"/>
    <property type="match status" value="1"/>
</dbReference>
<dbReference type="Proteomes" id="UP000799421">
    <property type="component" value="Unassembled WGS sequence"/>
</dbReference>
<feature type="compositionally biased region" description="Polar residues" evidence="13">
    <location>
        <begin position="724"/>
        <end position="733"/>
    </location>
</feature>
<name>A0A6A7BRH6_9PEZI</name>
<dbReference type="GO" id="GO:0061630">
    <property type="term" value="F:ubiquitin protein ligase activity"/>
    <property type="evidence" value="ECO:0007669"/>
    <property type="project" value="UniProtKB-EC"/>
</dbReference>
<comment type="subcellular location">
    <subcellularLocation>
        <location evidence="2">Cytoplasm</location>
    </subcellularLocation>
</comment>
<evidence type="ECO:0000256" key="5">
    <source>
        <dbReference type="ARBA" id="ARBA00022490"/>
    </source>
</evidence>
<keyword evidence="6" id="KW-0597">Phosphoprotein</keyword>
<feature type="compositionally biased region" description="Polar residues" evidence="13">
    <location>
        <begin position="399"/>
        <end position="410"/>
    </location>
</feature>
<evidence type="ECO:0000256" key="8">
    <source>
        <dbReference type="ARBA" id="ARBA00022723"/>
    </source>
</evidence>
<dbReference type="PROSITE" id="PS50089">
    <property type="entry name" value="ZF_RING_2"/>
    <property type="match status" value="1"/>
</dbReference>
<dbReference type="InterPro" id="IPR044288">
    <property type="entry name" value="ZNF598/HEL2"/>
</dbReference>
<dbReference type="PANTHER" id="PTHR22938">
    <property type="entry name" value="ZINC FINGER PROTEIN 598"/>
    <property type="match status" value="1"/>
</dbReference>
<evidence type="ECO:0000256" key="4">
    <source>
        <dbReference type="ARBA" id="ARBA00012483"/>
    </source>
</evidence>
<dbReference type="Pfam" id="PF25447">
    <property type="entry name" value="RING_ZNF598"/>
    <property type="match status" value="1"/>
</dbReference>
<evidence type="ECO:0000256" key="12">
    <source>
        <dbReference type="PROSITE-ProRule" id="PRU00175"/>
    </source>
</evidence>
<protein>
    <recommendedName>
        <fullName evidence="4">RING-type E3 ubiquitin transferase</fullName>
        <ecNumber evidence="4">2.3.2.27</ecNumber>
    </recommendedName>
</protein>
<organism evidence="15 16">
    <name type="scientific">Piedraia hortae CBS 480.64</name>
    <dbReference type="NCBI Taxonomy" id="1314780"/>
    <lineage>
        <taxon>Eukaryota</taxon>
        <taxon>Fungi</taxon>
        <taxon>Dikarya</taxon>
        <taxon>Ascomycota</taxon>
        <taxon>Pezizomycotina</taxon>
        <taxon>Dothideomycetes</taxon>
        <taxon>Dothideomycetidae</taxon>
        <taxon>Capnodiales</taxon>
        <taxon>Piedraiaceae</taxon>
        <taxon>Piedraia</taxon>
    </lineage>
</organism>
<dbReference type="SUPFAM" id="SSF57850">
    <property type="entry name" value="RING/U-box"/>
    <property type="match status" value="1"/>
</dbReference>
<evidence type="ECO:0000313" key="16">
    <source>
        <dbReference type="Proteomes" id="UP000799421"/>
    </source>
</evidence>
<dbReference type="GO" id="GO:0043022">
    <property type="term" value="F:ribosome binding"/>
    <property type="evidence" value="ECO:0007669"/>
    <property type="project" value="TreeGrafter"/>
</dbReference>
<dbReference type="InterPro" id="IPR001841">
    <property type="entry name" value="Znf_RING"/>
</dbReference>
<feature type="region of interest" description="Disordered" evidence="13">
    <location>
        <begin position="645"/>
        <end position="696"/>
    </location>
</feature>
<dbReference type="InterPro" id="IPR056437">
    <property type="entry name" value="Znf-C2H2_ZNF598/HEL2"/>
</dbReference>
<keyword evidence="16" id="KW-1185">Reference proteome</keyword>
<keyword evidence="9 12" id="KW-0863">Zinc-finger</keyword>
<reference evidence="15" key="1">
    <citation type="journal article" date="2020" name="Stud. Mycol.">
        <title>101 Dothideomycetes genomes: a test case for predicting lifestyles and emergence of pathogens.</title>
        <authorList>
            <person name="Haridas S."/>
            <person name="Albert R."/>
            <person name="Binder M."/>
            <person name="Bloem J."/>
            <person name="Labutti K."/>
            <person name="Salamov A."/>
            <person name="Andreopoulos B."/>
            <person name="Baker S."/>
            <person name="Barry K."/>
            <person name="Bills G."/>
            <person name="Bluhm B."/>
            <person name="Cannon C."/>
            <person name="Castanera R."/>
            <person name="Culley D."/>
            <person name="Daum C."/>
            <person name="Ezra D."/>
            <person name="Gonzalez J."/>
            <person name="Henrissat B."/>
            <person name="Kuo A."/>
            <person name="Liang C."/>
            <person name="Lipzen A."/>
            <person name="Lutzoni F."/>
            <person name="Magnuson J."/>
            <person name="Mondo S."/>
            <person name="Nolan M."/>
            <person name="Ohm R."/>
            <person name="Pangilinan J."/>
            <person name="Park H.-J."/>
            <person name="Ramirez L."/>
            <person name="Alfaro M."/>
            <person name="Sun H."/>
            <person name="Tritt A."/>
            <person name="Yoshinaga Y."/>
            <person name="Zwiers L.-H."/>
            <person name="Turgeon B."/>
            <person name="Goodwin S."/>
            <person name="Spatafora J."/>
            <person name="Crous P."/>
            <person name="Grigoriev I."/>
        </authorList>
    </citation>
    <scope>NUCLEOTIDE SEQUENCE</scope>
    <source>
        <strain evidence="15">CBS 480.64</strain>
    </source>
</reference>
<dbReference type="OrthoDB" id="3838338at2759"/>
<evidence type="ECO:0000313" key="15">
    <source>
        <dbReference type="EMBL" id="KAF2857365.1"/>
    </source>
</evidence>
<accession>A0A6A7BRH6</accession>
<feature type="region of interest" description="Disordered" evidence="13">
    <location>
        <begin position="716"/>
        <end position="750"/>
    </location>
</feature>
<feature type="compositionally biased region" description="Polar residues" evidence="13">
    <location>
        <begin position="1"/>
        <end position="34"/>
    </location>
</feature>
<keyword evidence="8" id="KW-0479">Metal-binding</keyword>
<feature type="region of interest" description="Disordered" evidence="13">
    <location>
        <begin position="1"/>
        <end position="111"/>
    </location>
</feature>
<dbReference type="AlphaFoldDB" id="A0A6A7BRH6"/>
<dbReference type="PANTHER" id="PTHR22938:SF0">
    <property type="entry name" value="E3 UBIQUITIN-PROTEIN LIGASE ZNF598"/>
    <property type="match status" value="1"/>
</dbReference>
<keyword evidence="7" id="KW-0808">Transferase</keyword>
<evidence type="ECO:0000259" key="14">
    <source>
        <dbReference type="PROSITE" id="PS50089"/>
    </source>
</evidence>
<dbReference type="EC" id="2.3.2.27" evidence="4"/>
<dbReference type="InterPro" id="IPR013087">
    <property type="entry name" value="Znf_C2H2_type"/>
</dbReference>
<feature type="compositionally biased region" description="Polar residues" evidence="13">
    <location>
        <begin position="52"/>
        <end position="76"/>
    </location>
</feature>
<gene>
    <name evidence="15" type="ORF">K470DRAFT_260885</name>
</gene>
<dbReference type="InterPro" id="IPR057634">
    <property type="entry name" value="PAH_ZNF598/HEL2"/>
</dbReference>
<dbReference type="CDD" id="cd16615">
    <property type="entry name" value="RING-HC_ZNF598"/>
    <property type="match status" value="1"/>
</dbReference>
<proteinExistence type="inferred from homology"/>
<dbReference type="SMART" id="SM00355">
    <property type="entry name" value="ZnF_C2H2"/>
    <property type="match status" value="4"/>
</dbReference>
<evidence type="ECO:0000256" key="2">
    <source>
        <dbReference type="ARBA" id="ARBA00004496"/>
    </source>
</evidence>
<evidence type="ECO:0000256" key="11">
    <source>
        <dbReference type="ARBA" id="ARBA00035113"/>
    </source>
</evidence>
<comment type="pathway">
    <text evidence="3">Protein modification; protein ubiquitination.</text>
</comment>
<evidence type="ECO:0000256" key="10">
    <source>
        <dbReference type="ARBA" id="ARBA00022833"/>
    </source>
</evidence>
<evidence type="ECO:0000256" key="9">
    <source>
        <dbReference type="ARBA" id="ARBA00022771"/>
    </source>
</evidence>
<feature type="region of interest" description="Disordered" evidence="13">
    <location>
        <begin position="393"/>
        <end position="483"/>
    </location>
</feature>
<feature type="domain" description="RING-type" evidence="14">
    <location>
        <begin position="118"/>
        <end position="158"/>
    </location>
</feature>
<comment type="catalytic activity">
    <reaction evidence="1">
        <text>S-ubiquitinyl-[E2 ubiquitin-conjugating enzyme]-L-cysteine + [acceptor protein]-L-lysine = [E2 ubiquitin-conjugating enzyme]-L-cysteine + N(6)-ubiquitinyl-[acceptor protein]-L-lysine.</text>
        <dbReference type="EC" id="2.3.2.27"/>
    </reaction>
</comment>
<feature type="compositionally biased region" description="Low complexity" evidence="13">
    <location>
        <begin position="463"/>
        <end position="476"/>
    </location>
</feature>